<sequence length="91" mass="10536">MLLELVIGHRALCFEGRDDMLLLDHIRTLSFAISDCSRPDNEENLLEYYQGCLEMIRKDLLTEHLKLYLERALTLNPCYYGDVNGDEVTAI</sequence>
<organism evidence="1 2">
    <name type="scientific">Dendrobium nobile</name>
    <name type="common">Orchid</name>
    <dbReference type="NCBI Taxonomy" id="94219"/>
    <lineage>
        <taxon>Eukaryota</taxon>
        <taxon>Viridiplantae</taxon>
        <taxon>Streptophyta</taxon>
        <taxon>Embryophyta</taxon>
        <taxon>Tracheophyta</taxon>
        <taxon>Spermatophyta</taxon>
        <taxon>Magnoliopsida</taxon>
        <taxon>Liliopsida</taxon>
        <taxon>Asparagales</taxon>
        <taxon>Orchidaceae</taxon>
        <taxon>Epidendroideae</taxon>
        <taxon>Malaxideae</taxon>
        <taxon>Dendrobiinae</taxon>
        <taxon>Dendrobium</taxon>
    </lineage>
</organism>
<evidence type="ECO:0000313" key="1">
    <source>
        <dbReference type="EMBL" id="KAI0504681.1"/>
    </source>
</evidence>
<dbReference type="OrthoDB" id="811270at2759"/>
<dbReference type="Proteomes" id="UP000829196">
    <property type="component" value="Unassembled WGS sequence"/>
</dbReference>
<evidence type="ECO:0000313" key="2">
    <source>
        <dbReference type="Proteomes" id="UP000829196"/>
    </source>
</evidence>
<dbReference type="InterPro" id="IPR018162">
    <property type="entry name" value="Ala-tRNA-ligase_IIc_anticod-bd"/>
</dbReference>
<reference evidence="1" key="1">
    <citation type="journal article" date="2022" name="Front. Genet.">
        <title>Chromosome-Scale Assembly of the Dendrobium nobile Genome Provides Insights Into the Molecular Mechanism of the Biosynthesis of the Medicinal Active Ingredient of Dendrobium.</title>
        <authorList>
            <person name="Xu Q."/>
            <person name="Niu S.-C."/>
            <person name="Li K.-L."/>
            <person name="Zheng P.-J."/>
            <person name="Zhang X.-J."/>
            <person name="Jia Y."/>
            <person name="Liu Y."/>
            <person name="Niu Y.-X."/>
            <person name="Yu L.-H."/>
            <person name="Chen D.-F."/>
            <person name="Zhang G.-Q."/>
        </authorList>
    </citation>
    <scope>NUCLEOTIDE SEQUENCE</scope>
    <source>
        <tissue evidence="1">Leaf</tissue>
    </source>
</reference>
<keyword evidence="2" id="KW-1185">Reference proteome</keyword>
<dbReference type="GO" id="GO:0005737">
    <property type="term" value="C:cytoplasm"/>
    <property type="evidence" value="ECO:0007669"/>
    <property type="project" value="InterPro"/>
</dbReference>
<name>A0A8T3B6J4_DENNO</name>
<accession>A0A8T3B6J4</accession>
<dbReference type="GO" id="GO:0006419">
    <property type="term" value="P:alanyl-tRNA aminoacylation"/>
    <property type="evidence" value="ECO:0007669"/>
    <property type="project" value="InterPro"/>
</dbReference>
<dbReference type="GO" id="GO:0004813">
    <property type="term" value="F:alanine-tRNA ligase activity"/>
    <property type="evidence" value="ECO:0007669"/>
    <property type="project" value="InterPro"/>
</dbReference>
<dbReference type="GO" id="GO:0005524">
    <property type="term" value="F:ATP binding"/>
    <property type="evidence" value="ECO:0007669"/>
    <property type="project" value="InterPro"/>
</dbReference>
<dbReference type="SUPFAM" id="SSF101353">
    <property type="entry name" value="Putative anticodon-binding domain of alanyl-tRNA synthetase (AlaRS)"/>
    <property type="match status" value="1"/>
</dbReference>
<dbReference type="EMBL" id="JAGYWB010000011">
    <property type="protein sequence ID" value="KAI0504681.1"/>
    <property type="molecule type" value="Genomic_DNA"/>
</dbReference>
<protein>
    <submittedName>
        <fullName evidence="1">Uncharacterized protein</fullName>
    </submittedName>
</protein>
<proteinExistence type="predicted"/>
<dbReference type="AlphaFoldDB" id="A0A8T3B6J4"/>
<gene>
    <name evidence="1" type="ORF">KFK09_015633</name>
</gene>
<comment type="caution">
    <text evidence="1">The sequence shown here is derived from an EMBL/GenBank/DDBJ whole genome shotgun (WGS) entry which is preliminary data.</text>
</comment>